<keyword evidence="5" id="KW-1185">Reference proteome</keyword>
<sequence>MRAVALLALCLVLTACSAGGSVPGAASTRDGRAPVPSPSASASAGSEVGAVRAPALLGEVEVRDASPESLEQLRSEPPQSLQIDSLGIDMTVADVGLAEDGSMEIPASAAVAGWYRFGPAPGAASGNAVLAAHVDDPDIGLGPFASLKDLGEGDGVTVTTASGDPLDFTVTRVERTSKREVDMSLVFSRDGEPQLVLVTCGGRFDWDTGHYEDNVVVYATPSTEPAA</sequence>
<dbReference type="InterPro" id="IPR005754">
    <property type="entry name" value="Sortase"/>
</dbReference>
<feature type="chain" id="PRO_5039094931" description="Sortase family protein" evidence="3">
    <location>
        <begin position="21"/>
        <end position="227"/>
    </location>
</feature>
<reference evidence="4" key="1">
    <citation type="submission" date="2021-01" db="EMBL/GenBank/DDBJ databases">
        <title>Whole genome shotgun sequence of Demequina activiva NBRC 110675.</title>
        <authorList>
            <person name="Komaki H."/>
            <person name="Tamura T."/>
        </authorList>
    </citation>
    <scope>NUCLEOTIDE SEQUENCE</scope>
    <source>
        <strain evidence="4">NBRC 110675</strain>
    </source>
</reference>
<dbReference type="RefSeq" id="WP_203655888.1">
    <property type="nucleotide sequence ID" value="NZ_BONR01000003.1"/>
</dbReference>
<dbReference type="EMBL" id="BONR01000003">
    <property type="protein sequence ID" value="GIG54932.1"/>
    <property type="molecule type" value="Genomic_DNA"/>
</dbReference>
<name>A0A919Q494_9MICO</name>
<dbReference type="Gene3D" id="2.40.260.10">
    <property type="entry name" value="Sortase"/>
    <property type="match status" value="1"/>
</dbReference>
<dbReference type="GO" id="GO:0016787">
    <property type="term" value="F:hydrolase activity"/>
    <property type="evidence" value="ECO:0007669"/>
    <property type="project" value="UniProtKB-KW"/>
</dbReference>
<comment type="caution">
    <text evidence="4">The sequence shown here is derived from an EMBL/GenBank/DDBJ whole genome shotgun (WGS) entry which is preliminary data.</text>
</comment>
<accession>A0A919Q494</accession>
<evidence type="ECO:0000313" key="4">
    <source>
        <dbReference type="EMBL" id="GIG54932.1"/>
    </source>
</evidence>
<evidence type="ECO:0000256" key="3">
    <source>
        <dbReference type="SAM" id="SignalP"/>
    </source>
</evidence>
<dbReference type="InterPro" id="IPR042001">
    <property type="entry name" value="Sortase_F"/>
</dbReference>
<gene>
    <name evidence="4" type="ORF">Dac01nite_16840</name>
</gene>
<dbReference type="CDD" id="cd05829">
    <property type="entry name" value="Sortase_F"/>
    <property type="match status" value="1"/>
</dbReference>
<dbReference type="SUPFAM" id="SSF63817">
    <property type="entry name" value="Sortase"/>
    <property type="match status" value="1"/>
</dbReference>
<feature type="compositionally biased region" description="Low complexity" evidence="2">
    <location>
        <begin position="38"/>
        <end position="48"/>
    </location>
</feature>
<proteinExistence type="predicted"/>
<evidence type="ECO:0000256" key="2">
    <source>
        <dbReference type="SAM" id="MobiDB-lite"/>
    </source>
</evidence>
<feature type="signal peptide" evidence="3">
    <location>
        <begin position="1"/>
        <end position="20"/>
    </location>
</feature>
<evidence type="ECO:0000256" key="1">
    <source>
        <dbReference type="ARBA" id="ARBA00022801"/>
    </source>
</evidence>
<protein>
    <recommendedName>
        <fullName evidence="6">Sortase family protein</fullName>
    </recommendedName>
</protein>
<keyword evidence="1" id="KW-0378">Hydrolase</keyword>
<keyword evidence="3" id="KW-0732">Signal</keyword>
<dbReference type="Proteomes" id="UP000652354">
    <property type="component" value="Unassembled WGS sequence"/>
</dbReference>
<dbReference type="InterPro" id="IPR023365">
    <property type="entry name" value="Sortase_dom-sf"/>
</dbReference>
<dbReference type="AlphaFoldDB" id="A0A919Q494"/>
<feature type="region of interest" description="Disordered" evidence="2">
    <location>
        <begin position="23"/>
        <end position="48"/>
    </location>
</feature>
<evidence type="ECO:0008006" key="6">
    <source>
        <dbReference type="Google" id="ProtNLM"/>
    </source>
</evidence>
<organism evidence="4 5">
    <name type="scientific">Demequina activiva</name>
    <dbReference type="NCBI Taxonomy" id="1582364"/>
    <lineage>
        <taxon>Bacteria</taxon>
        <taxon>Bacillati</taxon>
        <taxon>Actinomycetota</taxon>
        <taxon>Actinomycetes</taxon>
        <taxon>Micrococcales</taxon>
        <taxon>Demequinaceae</taxon>
        <taxon>Demequina</taxon>
    </lineage>
</organism>
<evidence type="ECO:0000313" key="5">
    <source>
        <dbReference type="Proteomes" id="UP000652354"/>
    </source>
</evidence>
<dbReference type="PROSITE" id="PS51257">
    <property type="entry name" value="PROKAR_LIPOPROTEIN"/>
    <property type="match status" value="1"/>
</dbReference>
<dbReference type="Pfam" id="PF04203">
    <property type="entry name" value="Sortase"/>
    <property type="match status" value="1"/>
</dbReference>